<dbReference type="AlphaFoldDB" id="A0A7L7Z2G2"/>
<protein>
    <submittedName>
        <fullName evidence="2">HEAT repeat domain-containing protein</fullName>
    </submittedName>
</protein>
<dbReference type="Gene3D" id="1.25.10.10">
    <property type="entry name" value="Leucine-rich Repeat Variant"/>
    <property type="match status" value="1"/>
</dbReference>
<reference evidence="2 3" key="1">
    <citation type="submission" date="2020-08" db="EMBL/GenBank/DDBJ databases">
        <title>Description of Clavibacter zhangzhiyonge sp. nov., a phytopathogenic actinobacterium isolated from barley seeds, causing leaf brown spot and decline.</title>
        <authorList>
            <person name="Tian Q."/>
            <person name="Chuan J."/>
            <person name="Zhao W."/>
            <person name="Li X."/>
        </authorList>
    </citation>
    <scope>NUCLEOTIDE SEQUENCE [LARGE SCALE GENOMIC DNA]</scope>
    <source>
        <strain evidence="2 3">DM1</strain>
    </source>
</reference>
<name>A0A7L7Z2G2_9MICO</name>
<dbReference type="RefSeq" id="WP_191147782.1">
    <property type="nucleotide sequence ID" value="NZ_CP061274.1"/>
</dbReference>
<dbReference type="InterPro" id="IPR011989">
    <property type="entry name" value="ARM-like"/>
</dbReference>
<gene>
    <name evidence="2" type="ORF">H9X71_00225</name>
</gene>
<organism evidence="2 3">
    <name type="scientific">Clavibacter zhangzhiyongii</name>
    <dbReference type="NCBI Taxonomy" id="2768071"/>
    <lineage>
        <taxon>Bacteria</taxon>
        <taxon>Bacillati</taxon>
        <taxon>Actinomycetota</taxon>
        <taxon>Actinomycetes</taxon>
        <taxon>Micrococcales</taxon>
        <taxon>Microbacteriaceae</taxon>
        <taxon>Clavibacter</taxon>
    </lineage>
</organism>
<proteinExistence type="predicted"/>
<dbReference type="EMBL" id="CP061274">
    <property type="protein sequence ID" value="QOD43845.1"/>
    <property type="molecule type" value="Genomic_DNA"/>
</dbReference>
<evidence type="ECO:0000313" key="3">
    <source>
        <dbReference type="Proteomes" id="UP000516660"/>
    </source>
</evidence>
<evidence type="ECO:0000313" key="2">
    <source>
        <dbReference type="EMBL" id="QOD43845.1"/>
    </source>
</evidence>
<accession>A0A7L7Z2G2</accession>
<dbReference type="Proteomes" id="UP000516660">
    <property type="component" value="Chromosome"/>
</dbReference>
<dbReference type="KEGG" id="czh:H9X71_00225"/>
<dbReference type="SUPFAM" id="SSF48371">
    <property type="entry name" value="ARM repeat"/>
    <property type="match status" value="1"/>
</dbReference>
<keyword evidence="3" id="KW-1185">Reference proteome</keyword>
<dbReference type="Pfam" id="PF13646">
    <property type="entry name" value="HEAT_2"/>
    <property type="match status" value="1"/>
</dbReference>
<sequence>MSDAARDDAADRPARPDRPADAEIAARLAAALRAPEPSARLQAALTAGTRPDPALVDGLIHRCRVEPDLNVREMLTWALVRHDPEATIPPLVAELTSPIPQARSQALHTLSKIGDRRALPAIGRALLRDPDEHVARTAWRTASGLIDADRDPAGARLLLRELASQLGRGSAEMQHSLTRAFVAVGQASVQVVERSRQAADARVRIHALATLAMLRDPELRFDDALAEARRTSFGAHLAADPCDGGPSRR</sequence>
<evidence type="ECO:0000256" key="1">
    <source>
        <dbReference type="SAM" id="MobiDB-lite"/>
    </source>
</evidence>
<feature type="region of interest" description="Disordered" evidence="1">
    <location>
        <begin position="1"/>
        <end position="20"/>
    </location>
</feature>
<dbReference type="InterPro" id="IPR016024">
    <property type="entry name" value="ARM-type_fold"/>
</dbReference>